<dbReference type="PROSITE" id="PS51257">
    <property type="entry name" value="PROKAR_LIPOPROTEIN"/>
    <property type="match status" value="1"/>
</dbReference>
<protein>
    <submittedName>
        <fullName evidence="1">Uncharacterized protein</fullName>
    </submittedName>
</protein>
<sequence>MSSRIAFVGMVVLLLLSTSCQESGCYKSQRNQILGKNEYNSKAYQEELYRLIKENPDVDYYFEFREEIFGQSYLVINAFGDAFCGKLCLMVPEEDATSITLKDSAEFQGAQLIGLRYKQHKTDYGSALVYDSVEYIVD</sequence>
<dbReference type="Proteomes" id="UP000198379">
    <property type="component" value="Unassembled WGS sequence"/>
</dbReference>
<dbReference type="AlphaFoldDB" id="A0A238VSG2"/>
<evidence type="ECO:0000313" key="1">
    <source>
        <dbReference type="EMBL" id="SNR36743.1"/>
    </source>
</evidence>
<dbReference type="OrthoDB" id="1443349at2"/>
<name>A0A238VSG2_9FLAO</name>
<proteinExistence type="predicted"/>
<dbReference type="RefSeq" id="WP_143337024.1">
    <property type="nucleotide sequence ID" value="NZ_BMEP01000002.1"/>
</dbReference>
<gene>
    <name evidence="1" type="ORF">SAMN06265376_101232</name>
</gene>
<evidence type="ECO:0000313" key="2">
    <source>
        <dbReference type="Proteomes" id="UP000198379"/>
    </source>
</evidence>
<organism evidence="1 2">
    <name type="scientific">Dokdonia pacifica</name>
    <dbReference type="NCBI Taxonomy" id="1627892"/>
    <lineage>
        <taxon>Bacteria</taxon>
        <taxon>Pseudomonadati</taxon>
        <taxon>Bacteroidota</taxon>
        <taxon>Flavobacteriia</taxon>
        <taxon>Flavobacteriales</taxon>
        <taxon>Flavobacteriaceae</taxon>
        <taxon>Dokdonia</taxon>
    </lineage>
</organism>
<keyword evidence="2" id="KW-1185">Reference proteome</keyword>
<accession>A0A238VSG2</accession>
<reference evidence="1 2" key="1">
    <citation type="submission" date="2017-06" db="EMBL/GenBank/DDBJ databases">
        <authorList>
            <person name="Kim H.J."/>
            <person name="Triplett B.A."/>
        </authorList>
    </citation>
    <scope>NUCLEOTIDE SEQUENCE [LARGE SCALE GENOMIC DNA]</scope>
    <source>
        <strain evidence="1 2">DSM 25597</strain>
    </source>
</reference>
<dbReference type="EMBL" id="FZNY01000001">
    <property type="protein sequence ID" value="SNR36743.1"/>
    <property type="molecule type" value="Genomic_DNA"/>
</dbReference>